<comment type="caution">
    <text evidence="3">The sequence shown here is derived from an EMBL/GenBank/DDBJ whole genome shotgun (WGS) entry which is preliminary data.</text>
</comment>
<dbReference type="PANTHER" id="PTHR36376:SF1">
    <property type="entry name" value="OS09G0514700 PROTEIN"/>
    <property type="match status" value="1"/>
</dbReference>
<dbReference type="AlphaFoldDB" id="A0AAV7EIM0"/>
<dbReference type="InterPro" id="IPR003034">
    <property type="entry name" value="SAP_dom"/>
</dbReference>
<organism evidence="3 4">
    <name type="scientific">Aristolochia fimbriata</name>
    <name type="common">White veined hardy Dutchman's pipe vine</name>
    <dbReference type="NCBI Taxonomy" id="158543"/>
    <lineage>
        <taxon>Eukaryota</taxon>
        <taxon>Viridiplantae</taxon>
        <taxon>Streptophyta</taxon>
        <taxon>Embryophyta</taxon>
        <taxon>Tracheophyta</taxon>
        <taxon>Spermatophyta</taxon>
        <taxon>Magnoliopsida</taxon>
        <taxon>Magnoliidae</taxon>
        <taxon>Piperales</taxon>
        <taxon>Aristolochiaceae</taxon>
        <taxon>Aristolochia</taxon>
    </lineage>
</organism>
<protein>
    <recommendedName>
        <fullName evidence="2">SAP domain-containing protein</fullName>
    </recommendedName>
</protein>
<evidence type="ECO:0000313" key="3">
    <source>
        <dbReference type="EMBL" id="KAG9447063.1"/>
    </source>
</evidence>
<dbReference type="Proteomes" id="UP000825729">
    <property type="component" value="Unassembled WGS sequence"/>
</dbReference>
<evidence type="ECO:0000256" key="1">
    <source>
        <dbReference type="SAM" id="MobiDB-lite"/>
    </source>
</evidence>
<gene>
    <name evidence="3" type="ORF">H6P81_013191</name>
</gene>
<accession>A0AAV7EIM0</accession>
<sequence>MGNKKRDYFHNLSRKELQGLCKKHGLSAIGTTSHLIKLLFSYLKGESKSPPLCEERPSVATDISTTFHSSQLQLGPPETHLQVSCQVKEGSSKEFLQATRGKEPTNHLASQVLDKAPDIIASMENAFHSNTKKDEATGCSTSDGSHRDVNLTHAVPENQRERDYGMNNVSGPTHHQRLVVSQPDTPSPNQFTGYPAVSSQVSPKECTTDTKKPSTFQFYVSSEEGINLFVDLASSPSAWIKSLKDGVHICQSQQGCLLCNDPGGSDTSRNTFVCAGMQPSSRERKLDFLHTKSSLSSLTRDNPFPLTWQETFPVKRPDPSGQDNSVISSLNDLSGGRILQTVNAVLNECSCDLVATMDMGAMERCLSNPSRCPITTTEVAEAHSGSLSNVDSCAPGKVEGLGDFSSSNVGSFSSHNVPRQENSGSVSLEKQLVRNSNHDEEDDVLPEFVRPLAVTEAQSAEMQNQHLDEESCSLKEQQMSQIEYRRESCTKLDNPLSETRRRLHGSGSIEAFSNKRHRHGETHNSGHAGTAVRNLGTVTHLAREKLVPRRSKRLGSK</sequence>
<dbReference type="PANTHER" id="PTHR36376">
    <property type="entry name" value="OS09G0514700 PROTEIN"/>
    <property type="match status" value="1"/>
</dbReference>
<dbReference type="PROSITE" id="PS50800">
    <property type="entry name" value="SAP"/>
    <property type="match status" value="1"/>
</dbReference>
<keyword evidence="4" id="KW-1185">Reference proteome</keyword>
<evidence type="ECO:0000313" key="4">
    <source>
        <dbReference type="Proteomes" id="UP000825729"/>
    </source>
</evidence>
<feature type="region of interest" description="Disordered" evidence="1">
    <location>
        <begin position="129"/>
        <end position="149"/>
    </location>
</feature>
<reference evidence="3 4" key="1">
    <citation type="submission" date="2021-07" db="EMBL/GenBank/DDBJ databases">
        <title>The Aristolochia fimbriata genome: insights into angiosperm evolution, floral development and chemical biosynthesis.</title>
        <authorList>
            <person name="Jiao Y."/>
        </authorList>
    </citation>
    <scope>NUCLEOTIDE SEQUENCE [LARGE SCALE GENOMIC DNA]</scope>
    <source>
        <strain evidence="3">IBCAS-2021</strain>
        <tissue evidence="3">Leaf</tissue>
    </source>
</reference>
<feature type="domain" description="SAP" evidence="2">
    <location>
        <begin position="9"/>
        <end position="43"/>
    </location>
</feature>
<dbReference type="EMBL" id="JAINDJ010000005">
    <property type="protein sequence ID" value="KAG9447063.1"/>
    <property type="molecule type" value="Genomic_DNA"/>
</dbReference>
<name>A0AAV7EIM0_ARIFI</name>
<proteinExistence type="predicted"/>
<evidence type="ECO:0000259" key="2">
    <source>
        <dbReference type="PROSITE" id="PS50800"/>
    </source>
</evidence>